<dbReference type="NCBIfam" id="NF001238">
    <property type="entry name" value="PRK00211.1"/>
    <property type="match status" value="1"/>
</dbReference>
<gene>
    <name evidence="2" type="primary">tusC</name>
    <name evidence="2" type="ORF">WAE96_07610</name>
</gene>
<dbReference type="PANTHER" id="PTHR38780">
    <property type="entry name" value="PROTEIN TUSC"/>
    <property type="match status" value="1"/>
</dbReference>
<dbReference type="EMBL" id="JBAWKS010000001">
    <property type="protein sequence ID" value="MEI4549569.1"/>
    <property type="molecule type" value="Genomic_DNA"/>
</dbReference>
<dbReference type="Gene3D" id="3.40.1260.10">
    <property type="entry name" value="DsrEFH-like"/>
    <property type="match status" value="1"/>
</dbReference>
<dbReference type="InterPro" id="IPR027396">
    <property type="entry name" value="DsrEFH-like"/>
</dbReference>
<dbReference type="SUPFAM" id="SSF75169">
    <property type="entry name" value="DsrEFH-like"/>
    <property type="match status" value="1"/>
</dbReference>
<dbReference type="NCBIfam" id="TIGR03010">
    <property type="entry name" value="sulf_tusC_dsrF"/>
    <property type="match status" value="1"/>
</dbReference>
<dbReference type="RefSeq" id="WP_100913445.1">
    <property type="nucleotide sequence ID" value="NZ_CP023398.1"/>
</dbReference>
<accession>A0ABU8ERJ0</accession>
<evidence type="ECO:0000313" key="3">
    <source>
        <dbReference type="Proteomes" id="UP001382455"/>
    </source>
</evidence>
<dbReference type="InterPro" id="IPR017462">
    <property type="entry name" value="Sulphur_relay_TusC/DsrF"/>
</dbReference>
<dbReference type="PANTHER" id="PTHR38780:SF1">
    <property type="entry name" value="PROTEIN TUSC"/>
    <property type="match status" value="1"/>
</dbReference>
<evidence type="ECO:0000313" key="2">
    <source>
        <dbReference type="EMBL" id="MEI4549569.1"/>
    </source>
</evidence>
<dbReference type="Proteomes" id="UP001382455">
    <property type="component" value="Unassembled WGS sequence"/>
</dbReference>
<evidence type="ECO:0000256" key="1">
    <source>
        <dbReference type="ARBA" id="ARBA00005996"/>
    </source>
</evidence>
<comment type="similarity">
    <text evidence="1">Belongs to the DsrF/TusC family.</text>
</comment>
<keyword evidence="3" id="KW-1185">Reference proteome</keyword>
<proteinExistence type="inferred from homology"/>
<dbReference type="Pfam" id="PF02635">
    <property type="entry name" value="DsrE"/>
    <property type="match status" value="1"/>
</dbReference>
<organism evidence="2 3">
    <name type="scientific">Pseudoalteromonas spongiae</name>
    <dbReference type="NCBI Taxonomy" id="298657"/>
    <lineage>
        <taxon>Bacteria</taxon>
        <taxon>Pseudomonadati</taxon>
        <taxon>Pseudomonadota</taxon>
        <taxon>Gammaproteobacteria</taxon>
        <taxon>Alteromonadales</taxon>
        <taxon>Pseudoalteromonadaceae</taxon>
        <taxon>Pseudoalteromonas</taxon>
    </lineage>
</organism>
<dbReference type="InterPro" id="IPR003787">
    <property type="entry name" value="Sulphur_relay_DsrE/F-like"/>
</dbReference>
<name>A0ABU8ERJ0_9GAMM</name>
<comment type="caution">
    <text evidence="2">The sequence shown here is derived from an EMBL/GenBank/DDBJ whole genome shotgun (WGS) entry which is preliminary data.</text>
</comment>
<reference evidence="2 3" key="1">
    <citation type="submission" date="2023-12" db="EMBL/GenBank/DDBJ databases">
        <title>Friends and Foes: Symbiotic and Algicidal bacterial influence on Karenia brevis blooms.</title>
        <authorList>
            <person name="Fei C."/>
            <person name="Mohamed A.R."/>
            <person name="Booker A."/>
            <person name="Arshad M."/>
            <person name="Klass S."/>
            <person name="Ahn S."/>
            <person name="Gilbert P.M."/>
            <person name="Heil C.A."/>
            <person name="Martinez J.M."/>
            <person name="Amin S.A."/>
        </authorList>
    </citation>
    <scope>NUCLEOTIDE SEQUENCE [LARGE SCALE GENOMIC DNA]</scope>
    <source>
        <strain evidence="2 3">CE15</strain>
    </source>
</reference>
<sequence>MKNYLIVCNASPFNDGSLKESLDMALIFAAIDQQVSLLLQGDALYALLQGQSIESLEIKNYLKAFGTLSLYDIEHIYVCEHSMKQRGLDITQFAYDIITLDTSEKQALLQQQHQVVTI</sequence>
<protein>
    <submittedName>
        <fullName evidence="2">Sulfurtransferase complex subunit TusC</fullName>
    </submittedName>
</protein>